<organism evidence="1 2">
    <name type="scientific">Fictibacillus barbaricus</name>
    <dbReference type="NCBI Taxonomy" id="182136"/>
    <lineage>
        <taxon>Bacteria</taxon>
        <taxon>Bacillati</taxon>
        <taxon>Bacillota</taxon>
        <taxon>Bacilli</taxon>
        <taxon>Bacillales</taxon>
        <taxon>Fictibacillaceae</taxon>
        <taxon>Fictibacillus</taxon>
    </lineage>
</organism>
<comment type="caution">
    <text evidence="1">The sequence shown here is derived from an EMBL/GenBank/DDBJ whole genome shotgun (WGS) entry which is preliminary data.</text>
</comment>
<reference evidence="1 2" key="1">
    <citation type="submission" date="2023-07" db="EMBL/GenBank/DDBJ databases">
        <title>Sorghum-associated microbial communities from plants grown in Nebraska, USA.</title>
        <authorList>
            <person name="Schachtman D."/>
        </authorList>
    </citation>
    <scope>NUCLEOTIDE SEQUENCE [LARGE SCALE GENOMIC DNA]</scope>
    <source>
        <strain evidence="1 2">BE211</strain>
    </source>
</reference>
<dbReference type="RefSeq" id="WP_310262163.1">
    <property type="nucleotide sequence ID" value="NZ_JAVDWA010000010.1"/>
</dbReference>
<dbReference type="Proteomes" id="UP001258181">
    <property type="component" value="Unassembled WGS sequence"/>
</dbReference>
<dbReference type="EMBL" id="JAVDWA010000010">
    <property type="protein sequence ID" value="MDR7074729.1"/>
    <property type="molecule type" value="Genomic_DNA"/>
</dbReference>
<keyword evidence="2" id="KW-1185">Reference proteome</keyword>
<protein>
    <submittedName>
        <fullName evidence="1">Uncharacterized protein</fullName>
    </submittedName>
</protein>
<accession>A0ABU1U5G7</accession>
<sequence>MKELHTIPKKSPFKYEGSLEEGIILYFGTGRKEKMNQKQCLLLLDNFKGKRVVVGRSFNSPPPHSLGEWLLTNVSKRAIASYVAPVLIEEGFAKWVGSKEIQFTIDNSQ</sequence>
<evidence type="ECO:0000313" key="2">
    <source>
        <dbReference type="Proteomes" id="UP001258181"/>
    </source>
</evidence>
<proteinExistence type="predicted"/>
<name>A0ABU1U5G7_9BACL</name>
<evidence type="ECO:0000313" key="1">
    <source>
        <dbReference type="EMBL" id="MDR7074729.1"/>
    </source>
</evidence>
<gene>
    <name evidence="1" type="ORF">J2X07_003726</name>
</gene>